<comment type="similarity">
    <text evidence="7">Belongs to the binding-protein-dependent transport system permease family.</text>
</comment>
<keyword evidence="10" id="KW-1185">Reference proteome</keyword>
<feature type="transmembrane region" description="Helical" evidence="7">
    <location>
        <begin position="25"/>
        <end position="50"/>
    </location>
</feature>
<evidence type="ECO:0000256" key="4">
    <source>
        <dbReference type="ARBA" id="ARBA00022692"/>
    </source>
</evidence>
<feature type="transmembrane region" description="Helical" evidence="7">
    <location>
        <begin position="123"/>
        <end position="141"/>
    </location>
</feature>
<gene>
    <name evidence="9" type="ORF">FYJ45_17585</name>
</gene>
<evidence type="ECO:0000256" key="7">
    <source>
        <dbReference type="RuleBase" id="RU363032"/>
    </source>
</evidence>
<comment type="subcellular location">
    <subcellularLocation>
        <location evidence="1 7">Cell membrane</location>
        <topology evidence="1 7">Multi-pass membrane protein</topology>
    </subcellularLocation>
</comment>
<dbReference type="GeneID" id="86054853"/>
<keyword evidence="4 7" id="KW-0812">Transmembrane</keyword>
<keyword evidence="3" id="KW-1003">Cell membrane</keyword>
<evidence type="ECO:0000256" key="2">
    <source>
        <dbReference type="ARBA" id="ARBA00022448"/>
    </source>
</evidence>
<dbReference type="Pfam" id="PF00528">
    <property type="entry name" value="BPD_transp_1"/>
    <property type="match status" value="1"/>
</dbReference>
<evidence type="ECO:0000313" key="9">
    <source>
        <dbReference type="EMBL" id="MSS90028.1"/>
    </source>
</evidence>
<dbReference type="RefSeq" id="WP_154466205.1">
    <property type="nucleotide sequence ID" value="NZ_JAXDZL010000199.1"/>
</dbReference>
<name>A0A6N7WKQ6_9FIRM</name>
<keyword evidence="5 7" id="KW-1133">Transmembrane helix</keyword>
<evidence type="ECO:0000256" key="6">
    <source>
        <dbReference type="ARBA" id="ARBA00023136"/>
    </source>
</evidence>
<dbReference type="GO" id="GO:0055085">
    <property type="term" value="P:transmembrane transport"/>
    <property type="evidence" value="ECO:0007669"/>
    <property type="project" value="InterPro"/>
</dbReference>
<feature type="domain" description="ABC transmembrane type-1" evidence="8">
    <location>
        <begin position="86"/>
        <end position="279"/>
    </location>
</feature>
<dbReference type="GO" id="GO:0005886">
    <property type="term" value="C:plasma membrane"/>
    <property type="evidence" value="ECO:0007669"/>
    <property type="project" value="UniProtKB-SubCell"/>
</dbReference>
<keyword evidence="6 7" id="KW-0472">Membrane</keyword>
<protein>
    <submittedName>
        <fullName evidence="9">Carbohydrate ABC transporter permease</fullName>
    </submittedName>
</protein>
<dbReference type="SUPFAM" id="SSF161098">
    <property type="entry name" value="MetI-like"/>
    <property type="match status" value="1"/>
</dbReference>
<keyword evidence="2 7" id="KW-0813">Transport</keyword>
<dbReference type="PROSITE" id="PS50928">
    <property type="entry name" value="ABC_TM1"/>
    <property type="match status" value="1"/>
</dbReference>
<reference evidence="9 10" key="1">
    <citation type="submission" date="2019-08" db="EMBL/GenBank/DDBJ databases">
        <title>In-depth cultivation of the pig gut microbiome towards novel bacterial diversity and tailored functional studies.</title>
        <authorList>
            <person name="Wylensek D."/>
            <person name="Hitch T.C.A."/>
            <person name="Clavel T."/>
        </authorList>
    </citation>
    <scope>NUCLEOTIDE SEQUENCE [LARGE SCALE GENOMIC DNA]</scope>
    <source>
        <strain evidence="9 10">WCA-389-WT-23B</strain>
    </source>
</reference>
<evidence type="ECO:0000256" key="5">
    <source>
        <dbReference type="ARBA" id="ARBA00022989"/>
    </source>
</evidence>
<feature type="transmembrane region" description="Helical" evidence="7">
    <location>
        <begin position="270"/>
        <end position="290"/>
    </location>
</feature>
<sequence>MARQKEIASTGIKVRKSANDKVFDFFLYLLAAIIIIIVLYPMYFIVIASISNPADVSAGNIVLLPKGINFKGYMKLGEYTQLWVGYKNTILYTLLGTVLSLVVNIPAAYALSRKELCGKKLFTIYYLIPMFFTGGLIPTYLVVKDFNLLDNFWVMVVPFSVITYYIIVARTFFNNSIPDDLWEAAQIDGCGNLNFFFKIVLPLSKAVIAVIALWTAVGQWNSYFNALIYLRSPELQPLQLVLRNILISNQKISAMTTGAAAVEAKQMADLIKYAIIVISSAPIMCMYPFVQKYFNQGVMLGSLKG</sequence>
<dbReference type="EMBL" id="VUMI01000030">
    <property type="protein sequence ID" value="MSS90028.1"/>
    <property type="molecule type" value="Genomic_DNA"/>
</dbReference>
<evidence type="ECO:0000256" key="3">
    <source>
        <dbReference type="ARBA" id="ARBA00022475"/>
    </source>
</evidence>
<dbReference type="InterPro" id="IPR000515">
    <property type="entry name" value="MetI-like"/>
</dbReference>
<accession>A0A6N7WKQ6</accession>
<comment type="caution">
    <text evidence="9">The sequence shown here is derived from an EMBL/GenBank/DDBJ whole genome shotgun (WGS) entry which is preliminary data.</text>
</comment>
<evidence type="ECO:0000313" key="10">
    <source>
        <dbReference type="Proteomes" id="UP000436047"/>
    </source>
</evidence>
<dbReference type="CDD" id="cd06261">
    <property type="entry name" value="TM_PBP2"/>
    <property type="match status" value="1"/>
</dbReference>
<feature type="transmembrane region" description="Helical" evidence="7">
    <location>
        <begin position="193"/>
        <end position="217"/>
    </location>
</feature>
<organism evidence="9 10">
    <name type="scientific">Eisenbergiella porci</name>
    <dbReference type="NCBI Taxonomy" id="2652274"/>
    <lineage>
        <taxon>Bacteria</taxon>
        <taxon>Bacillati</taxon>
        <taxon>Bacillota</taxon>
        <taxon>Clostridia</taxon>
        <taxon>Lachnospirales</taxon>
        <taxon>Lachnospiraceae</taxon>
        <taxon>Eisenbergiella</taxon>
    </lineage>
</organism>
<dbReference type="AlphaFoldDB" id="A0A6N7WKQ6"/>
<proteinExistence type="inferred from homology"/>
<feature type="transmembrane region" description="Helical" evidence="7">
    <location>
        <begin position="153"/>
        <end position="173"/>
    </location>
</feature>
<dbReference type="Proteomes" id="UP000436047">
    <property type="component" value="Unassembled WGS sequence"/>
</dbReference>
<dbReference type="PANTHER" id="PTHR43744">
    <property type="entry name" value="ABC TRANSPORTER PERMEASE PROTEIN MG189-RELATED-RELATED"/>
    <property type="match status" value="1"/>
</dbReference>
<dbReference type="PANTHER" id="PTHR43744:SF9">
    <property type="entry name" value="POLYGALACTURONAN_RHAMNOGALACTURONAN TRANSPORT SYSTEM PERMEASE PROTEIN YTCP"/>
    <property type="match status" value="1"/>
</dbReference>
<feature type="transmembrane region" description="Helical" evidence="7">
    <location>
        <begin position="90"/>
        <end position="111"/>
    </location>
</feature>
<dbReference type="InterPro" id="IPR035906">
    <property type="entry name" value="MetI-like_sf"/>
</dbReference>
<evidence type="ECO:0000256" key="1">
    <source>
        <dbReference type="ARBA" id="ARBA00004651"/>
    </source>
</evidence>
<dbReference type="Gene3D" id="1.10.3720.10">
    <property type="entry name" value="MetI-like"/>
    <property type="match status" value="1"/>
</dbReference>
<evidence type="ECO:0000259" key="8">
    <source>
        <dbReference type="PROSITE" id="PS50928"/>
    </source>
</evidence>